<dbReference type="AlphaFoldDB" id="A0A9Q1AVZ6"/>
<feature type="region of interest" description="Disordered" evidence="1">
    <location>
        <begin position="114"/>
        <end position="135"/>
    </location>
</feature>
<feature type="compositionally biased region" description="Polar residues" evidence="1">
    <location>
        <begin position="31"/>
        <end position="46"/>
    </location>
</feature>
<name>A0A9Q1AVZ6_9SAUR</name>
<keyword evidence="3" id="KW-1185">Reference proteome</keyword>
<evidence type="ECO:0000313" key="2">
    <source>
        <dbReference type="EMBL" id="KAJ7314007.1"/>
    </source>
</evidence>
<evidence type="ECO:0000313" key="3">
    <source>
        <dbReference type="Proteomes" id="UP001142489"/>
    </source>
</evidence>
<evidence type="ECO:0000256" key="1">
    <source>
        <dbReference type="SAM" id="MobiDB-lite"/>
    </source>
</evidence>
<dbReference type="Proteomes" id="UP001142489">
    <property type="component" value="Unassembled WGS sequence"/>
</dbReference>
<accession>A0A9Q1AVZ6</accession>
<reference evidence="2" key="1">
    <citation type="journal article" date="2023" name="DNA Res.">
        <title>Chromosome-level genome assembly of Phrynocephalus forsythii using third-generation DNA sequencing and Hi-C analysis.</title>
        <authorList>
            <person name="Qi Y."/>
            <person name="Zhao W."/>
            <person name="Zhao Y."/>
            <person name="Niu C."/>
            <person name="Cao S."/>
            <person name="Zhang Y."/>
        </authorList>
    </citation>
    <scope>NUCLEOTIDE SEQUENCE</scope>
    <source>
        <tissue evidence="2">Muscle</tissue>
    </source>
</reference>
<gene>
    <name evidence="2" type="ORF">JRQ81_005880</name>
</gene>
<sequence>MSAAKQKSSVTFLTIYSALSSSFDRAKHSISGDNAKTLSHNPSKRVTISDEAVPSGKRVLQEEEGGDSAKDKPSASSRTEANSPAAAMNLPAGKGASYKKAAISTKPLSQIATGEPTMAAMASHQQGKKSQMSHK</sequence>
<proteinExistence type="predicted"/>
<feature type="compositionally biased region" description="Polar residues" evidence="1">
    <location>
        <begin position="123"/>
        <end position="135"/>
    </location>
</feature>
<dbReference type="OrthoDB" id="9940031at2759"/>
<protein>
    <submittedName>
        <fullName evidence="2">Uncharacterized protein</fullName>
    </submittedName>
</protein>
<organism evidence="2 3">
    <name type="scientific">Phrynocephalus forsythii</name>
    <dbReference type="NCBI Taxonomy" id="171643"/>
    <lineage>
        <taxon>Eukaryota</taxon>
        <taxon>Metazoa</taxon>
        <taxon>Chordata</taxon>
        <taxon>Craniata</taxon>
        <taxon>Vertebrata</taxon>
        <taxon>Euteleostomi</taxon>
        <taxon>Lepidosauria</taxon>
        <taxon>Squamata</taxon>
        <taxon>Bifurcata</taxon>
        <taxon>Unidentata</taxon>
        <taxon>Episquamata</taxon>
        <taxon>Toxicofera</taxon>
        <taxon>Iguania</taxon>
        <taxon>Acrodonta</taxon>
        <taxon>Agamidae</taxon>
        <taxon>Agaminae</taxon>
        <taxon>Phrynocephalus</taxon>
    </lineage>
</organism>
<dbReference type="EMBL" id="JAPFRF010000012">
    <property type="protein sequence ID" value="KAJ7314007.1"/>
    <property type="molecule type" value="Genomic_DNA"/>
</dbReference>
<comment type="caution">
    <text evidence="2">The sequence shown here is derived from an EMBL/GenBank/DDBJ whole genome shotgun (WGS) entry which is preliminary data.</text>
</comment>
<feature type="region of interest" description="Disordered" evidence="1">
    <location>
        <begin position="29"/>
        <end position="100"/>
    </location>
</feature>